<keyword evidence="5" id="KW-1185">Reference proteome</keyword>
<dbReference type="InterPro" id="IPR018520">
    <property type="entry name" value="UPP_synth-like_CS"/>
</dbReference>
<gene>
    <name evidence="4" type="ORF">ACJIZ3_012180</name>
</gene>
<organism evidence="4 5">
    <name type="scientific">Penstemon smallii</name>
    <dbReference type="NCBI Taxonomy" id="265156"/>
    <lineage>
        <taxon>Eukaryota</taxon>
        <taxon>Viridiplantae</taxon>
        <taxon>Streptophyta</taxon>
        <taxon>Embryophyta</taxon>
        <taxon>Tracheophyta</taxon>
        <taxon>Spermatophyta</taxon>
        <taxon>Magnoliopsida</taxon>
        <taxon>eudicotyledons</taxon>
        <taxon>Gunneridae</taxon>
        <taxon>Pentapetalae</taxon>
        <taxon>asterids</taxon>
        <taxon>lamiids</taxon>
        <taxon>Lamiales</taxon>
        <taxon>Plantaginaceae</taxon>
        <taxon>Cheloneae</taxon>
        <taxon>Penstemon</taxon>
    </lineage>
</organism>
<dbReference type="PANTHER" id="PTHR10291:SF0">
    <property type="entry name" value="DEHYDRODOLICHYL DIPHOSPHATE SYNTHASE 2"/>
    <property type="match status" value="1"/>
</dbReference>
<dbReference type="InterPro" id="IPR036424">
    <property type="entry name" value="UPP_synth-like_sf"/>
</dbReference>
<dbReference type="Proteomes" id="UP001634393">
    <property type="component" value="Unassembled WGS sequence"/>
</dbReference>
<protein>
    <recommendedName>
        <fullName evidence="3">Alkyl transferase</fullName>
        <ecNumber evidence="3">2.5.1.-</ecNumber>
    </recommendedName>
</protein>
<dbReference type="GO" id="GO:0009507">
    <property type="term" value="C:chloroplast"/>
    <property type="evidence" value="ECO:0007669"/>
    <property type="project" value="UniProtKB-ARBA"/>
</dbReference>
<dbReference type="AlphaFoldDB" id="A0ABD3UP55"/>
<dbReference type="Pfam" id="PF01255">
    <property type="entry name" value="Prenyltransf"/>
    <property type="match status" value="1"/>
</dbReference>
<evidence type="ECO:0000256" key="3">
    <source>
        <dbReference type="RuleBase" id="RU363018"/>
    </source>
</evidence>
<dbReference type="FunFam" id="3.40.1180.10:FF:000001">
    <property type="entry name" value="(2E,6E)-farnesyl-diphosphate-specific ditrans,polycis-undecaprenyl-diphosphate synthase"/>
    <property type="match status" value="1"/>
</dbReference>
<name>A0ABD3UP55_9LAMI</name>
<evidence type="ECO:0000256" key="1">
    <source>
        <dbReference type="ARBA" id="ARBA00001946"/>
    </source>
</evidence>
<dbReference type="Gene3D" id="3.40.1180.10">
    <property type="entry name" value="Decaprenyl diphosphate synthase-like"/>
    <property type="match status" value="1"/>
</dbReference>
<accession>A0ABD3UP55</accession>
<reference evidence="4 5" key="1">
    <citation type="submission" date="2024-12" db="EMBL/GenBank/DDBJ databases">
        <title>The unique morphological basis and parallel evolutionary history of personate flowers in Penstemon.</title>
        <authorList>
            <person name="Depatie T.H."/>
            <person name="Wessinger C.A."/>
        </authorList>
    </citation>
    <scope>NUCLEOTIDE SEQUENCE [LARGE SCALE GENOMIC DNA]</scope>
    <source>
        <strain evidence="4">WTNN_2</strain>
        <tissue evidence="4">Leaf</tissue>
    </source>
</reference>
<dbReference type="HAMAP" id="MF_01139">
    <property type="entry name" value="ISPT"/>
    <property type="match status" value="1"/>
</dbReference>
<proteinExistence type="inferred from homology"/>
<dbReference type="NCBIfam" id="TIGR00055">
    <property type="entry name" value="uppS"/>
    <property type="match status" value="1"/>
</dbReference>
<dbReference type="InterPro" id="IPR001441">
    <property type="entry name" value="UPP_synth-like"/>
</dbReference>
<evidence type="ECO:0000313" key="4">
    <source>
        <dbReference type="EMBL" id="KAL3850298.1"/>
    </source>
</evidence>
<sequence>MAKESSIEEVLPEGLKVELMPKHVAVILDGNRRWAKEKGLAVELGHKEGKRVMMELAFLSSKWGIKVLSLFAFSTENWTRPKEEVDLLMSLFEDAVGAYTDDFVRYNVRLSFMGDRSKLPESLIELINSGEERTKSNKGLHVIVALNYSGRFDIMQATKSIASKVKDGILQMEDINETLFDEQLQTNCTKFPVPDLLIRTSGEQRISNFMLWQLAYTELFFSQKNFPDFQEQDFVEALVSFQQRDRRFGGKTYS</sequence>
<dbReference type="SUPFAM" id="SSF64005">
    <property type="entry name" value="Undecaprenyl diphosphate synthase"/>
    <property type="match status" value="1"/>
</dbReference>
<dbReference type="EC" id="2.5.1.-" evidence="3"/>
<keyword evidence="2 3" id="KW-0808">Transferase</keyword>
<dbReference type="EMBL" id="JBJXBP010000001">
    <property type="protein sequence ID" value="KAL3850298.1"/>
    <property type="molecule type" value="Genomic_DNA"/>
</dbReference>
<dbReference type="GO" id="GO:0000287">
    <property type="term" value="F:magnesium ion binding"/>
    <property type="evidence" value="ECO:0007669"/>
    <property type="project" value="UniProtKB-ARBA"/>
</dbReference>
<dbReference type="CDD" id="cd00475">
    <property type="entry name" value="Cis_IPPS"/>
    <property type="match status" value="1"/>
</dbReference>
<comment type="similarity">
    <text evidence="3">Belongs to the UPP synthase family.</text>
</comment>
<comment type="caution">
    <text evidence="4">The sequence shown here is derived from an EMBL/GenBank/DDBJ whole genome shotgun (WGS) entry which is preliminary data.</text>
</comment>
<dbReference type="PANTHER" id="PTHR10291">
    <property type="entry name" value="DEHYDRODOLICHYL DIPHOSPHATE SYNTHASE FAMILY MEMBER"/>
    <property type="match status" value="1"/>
</dbReference>
<evidence type="ECO:0000313" key="5">
    <source>
        <dbReference type="Proteomes" id="UP001634393"/>
    </source>
</evidence>
<evidence type="ECO:0000256" key="2">
    <source>
        <dbReference type="ARBA" id="ARBA00022679"/>
    </source>
</evidence>
<comment type="cofactor">
    <cofactor evidence="1">
        <name>Mg(2+)</name>
        <dbReference type="ChEBI" id="CHEBI:18420"/>
    </cofactor>
</comment>
<dbReference type="GO" id="GO:0004659">
    <property type="term" value="F:prenyltransferase activity"/>
    <property type="evidence" value="ECO:0007669"/>
    <property type="project" value="UniProtKB-ARBA"/>
</dbReference>
<dbReference type="PROSITE" id="PS01066">
    <property type="entry name" value="UPP_SYNTHASE"/>
    <property type="match status" value="1"/>
</dbReference>